<name>A0A7K3NGH0_9BACT</name>
<accession>A0A7K3NGH0</accession>
<dbReference type="CDD" id="cd17569">
    <property type="entry name" value="REC_HupR-like"/>
    <property type="match status" value="1"/>
</dbReference>
<proteinExistence type="predicted"/>
<dbReference type="Gene3D" id="1.10.3210.10">
    <property type="entry name" value="Hypothetical protein af1432"/>
    <property type="match status" value="1"/>
</dbReference>
<dbReference type="Pfam" id="PF13487">
    <property type="entry name" value="HD_5"/>
    <property type="match status" value="1"/>
</dbReference>
<reference evidence="3 4" key="1">
    <citation type="submission" date="2020-02" db="EMBL/GenBank/DDBJ databases">
        <title>Comparative genomics of sulfur disproportionating microorganisms.</title>
        <authorList>
            <person name="Ward L.M."/>
            <person name="Bertran E."/>
            <person name="Johnston D.T."/>
        </authorList>
    </citation>
    <scope>NUCLEOTIDE SEQUENCE [LARGE SCALE GENOMIC DNA]</scope>
    <source>
        <strain evidence="3 4">DSM 3696</strain>
    </source>
</reference>
<evidence type="ECO:0000256" key="1">
    <source>
        <dbReference type="PROSITE-ProRule" id="PRU00169"/>
    </source>
</evidence>
<dbReference type="GO" id="GO:0000160">
    <property type="term" value="P:phosphorelay signal transduction system"/>
    <property type="evidence" value="ECO:0007669"/>
    <property type="project" value="InterPro"/>
</dbReference>
<evidence type="ECO:0000259" key="2">
    <source>
        <dbReference type="PROSITE" id="PS50110"/>
    </source>
</evidence>
<dbReference type="SMART" id="SM00448">
    <property type="entry name" value="REC"/>
    <property type="match status" value="1"/>
</dbReference>
<keyword evidence="1" id="KW-0597">Phosphoprotein</keyword>
<sequence>MSLPPRSSRRDKGVRVAPSGRRILFVDDDPETLASYGRALRKKYDLDMALGPVRGLEAVAENGPYAVVVSDLRMPGMDGVEFFSRLRKTCPDTVRIMLTGYADIRSAMDAVNTGHVFRFLAKPCAEEELDAALAAAIEQYGLVTAERTFLKGTLRGTIKVLTDLLALLNAKAHGRSVRVKRIVLDVAGYLGVPEPWRLELAVMLSQIGCAALPERMLSDMLQTGELDPRRQRLFDQHPRIAGDLLMNIPRLEEVAGVIRHQEKRYDGSGPPPGGPSGQDIPLGARLLKVALDYDTLISSGRTKAQALFAMRGRTGWYDPRIFEAFATLAQAREGFTRGAVPPGEVVPGMVLAEDLRIGGELAAAAGTAVDQALAARIAQAGEGLPETVPVYVSPETESTLFRLEPELMELLRRERRAAED</sequence>
<feature type="domain" description="Response regulatory" evidence="2">
    <location>
        <begin position="22"/>
        <end position="137"/>
    </location>
</feature>
<protein>
    <submittedName>
        <fullName evidence="3">Response regulator</fullName>
    </submittedName>
</protein>
<dbReference type="PROSITE" id="PS50110">
    <property type="entry name" value="RESPONSE_REGULATORY"/>
    <property type="match status" value="1"/>
</dbReference>
<dbReference type="InterPro" id="IPR052020">
    <property type="entry name" value="Cyclic_di-GMP/3'3'-cGAMP_PDE"/>
</dbReference>
<dbReference type="InterPro" id="IPR011006">
    <property type="entry name" value="CheY-like_superfamily"/>
</dbReference>
<dbReference type="Proteomes" id="UP000469724">
    <property type="component" value="Unassembled WGS sequence"/>
</dbReference>
<keyword evidence="4" id="KW-1185">Reference proteome</keyword>
<comment type="caution">
    <text evidence="3">The sequence shown here is derived from an EMBL/GenBank/DDBJ whole genome shotgun (WGS) entry which is preliminary data.</text>
</comment>
<dbReference type="PANTHER" id="PTHR45228:SF8">
    <property type="entry name" value="TWO-COMPONENT RESPONSE REGULATOR-RELATED"/>
    <property type="match status" value="1"/>
</dbReference>
<gene>
    <name evidence="3" type="ORF">G3N56_00770</name>
</gene>
<dbReference type="EMBL" id="JAAGRQ010000002">
    <property type="protein sequence ID" value="NDY55278.1"/>
    <property type="molecule type" value="Genomic_DNA"/>
</dbReference>
<dbReference type="PANTHER" id="PTHR45228">
    <property type="entry name" value="CYCLIC DI-GMP PHOSPHODIESTERASE TM_0186-RELATED"/>
    <property type="match status" value="1"/>
</dbReference>
<dbReference type="Pfam" id="PF00072">
    <property type="entry name" value="Response_reg"/>
    <property type="match status" value="1"/>
</dbReference>
<evidence type="ECO:0000313" key="4">
    <source>
        <dbReference type="Proteomes" id="UP000469724"/>
    </source>
</evidence>
<feature type="modified residue" description="4-aspartylphosphate" evidence="1">
    <location>
        <position position="71"/>
    </location>
</feature>
<evidence type="ECO:0000313" key="3">
    <source>
        <dbReference type="EMBL" id="NDY55278.1"/>
    </source>
</evidence>
<organism evidence="3 4">
    <name type="scientific">Desulfolutivibrio sulfodismutans</name>
    <dbReference type="NCBI Taxonomy" id="63561"/>
    <lineage>
        <taxon>Bacteria</taxon>
        <taxon>Pseudomonadati</taxon>
        <taxon>Thermodesulfobacteriota</taxon>
        <taxon>Desulfovibrionia</taxon>
        <taxon>Desulfovibrionales</taxon>
        <taxon>Desulfovibrionaceae</taxon>
        <taxon>Desulfolutivibrio</taxon>
    </lineage>
</organism>
<dbReference type="AlphaFoldDB" id="A0A7K3NGH0"/>
<dbReference type="Gene3D" id="3.40.50.2300">
    <property type="match status" value="1"/>
</dbReference>
<dbReference type="InterPro" id="IPR001789">
    <property type="entry name" value="Sig_transdc_resp-reg_receiver"/>
</dbReference>
<dbReference type="SUPFAM" id="SSF52172">
    <property type="entry name" value="CheY-like"/>
    <property type="match status" value="1"/>
</dbReference>